<dbReference type="EMBL" id="BFEA01000786">
    <property type="protein sequence ID" value="GBG90104.1"/>
    <property type="molecule type" value="Genomic_DNA"/>
</dbReference>
<comment type="caution">
    <text evidence="1">The sequence shown here is derived from an EMBL/GenBank/DDBJ whole genome shotgun (WGS) entry which is preliminary data.</text>
</comment>
<evidence type="ECO:0000313" key="1">
    <source>
        <dbReference type="EMBL" id="GBG90104.1"/>
    </source>
</evidence>
<dbReference type="Gramene" id="GBG90104">
    <property type="protein sequence ID" value="GBG90104"/>
    <property type="gene ID" value="CBR_g50196"/>
</dbReference>
<dbReference type="InterPro" id="IPR006652">
    <property type="entry name" value="Kelch_1"/>
</dbReference>
<evidence type="ECO:0008006" key="3">
    <source>
        <dbReference type="Google" id="ProtNLM"/>
    </source>
</evidence>
<dbReference type="InterPro" id="IPR052456">
    <property type="entry name" value="CTLH_complex_component"/>
</dbReference>
<dbReference type="PANTHER" id="PTHR15526:SF5">
    <property type="entry name" value="MUSKELIN"/>
    <property type="match status" value="1"/>
</dbReference>
<proteinExistence type="predicted"/>
<dbReference type="Gene3D" id="2.120.10.80">
    <property type="entry name" value="Kelch-type beta propeller"/>
    <property type="match status" value="1"/>
</dbReference>
<reference evidence="1 2" key="1">
    <citation type="journal article" date="2018" name="Cell">
        <title>The Chara Genome: Secondary Complexity and Implications for Plant Terrestrialization.</title>
        <authorList>
            <person name="Nishiyama T."/>
            <person name="Sakayama H."/>
            <person name="Vries J.D."/>
            <person name="Buschmann H."/>
            <person name="Saint-Marcoux D."/>
            <person name="Ullrich K.K."/>
            <person name="Haas F.B."/>
            <person name="Vanderstraeten L."/>
            <person name="Becker D."/>
            <person name="Lang D."/>
            <person name="Vosolsobe S."/>
            <person name="Rombauts S."/>
            <person name="Wilhelmsson P.K.I."/>
            <person name="Janitza P."/>
            <person name="Kern R."/>
            <person name="Heyl A."/>
            <person name="Rumpler F."/>
            <person name="Villalobos L.I.A.C."/>
            <person name="Clay J.M."/>
            <person name="Skokan R."/>
            <person name="Toyoda A."/>
            <person name="Suzuki Y."/>
            <person name="Kagoshima H."/>
            <person name="Schijlen E."/>
            <person name="Tajeshwar N."/>
            <person name="Catarino B."/>
            <person name="Hetherington A.J."/>
            <person name="Saltykova A."/>
            <person name="Bonnot C."/>
            <person name="Breuninger H."/>
            <person name="Symeonidi A."/>
            <person name="Radhakrishnan G.V."/>
            <person name="Van Nieuwerburgh F."/>
            <person name="Deforce D."/>
            <person name="Chang C."/>
            <person name="Karol K.G."/>
            <person name="Hedrich R."/>
            <person name="Ulvskov P."/>
            <person name="Glockner G."/>
            <person name="Delwiche C.F."/>
            <person name="Petrasek J."/>
            <person name="Van de Peer Y."/>
            <person name="Friml J."/>
            <person name="Beilby M."/>
            <person name="Dolan L."/>
            <person name="Kohara Y."/>
            <person name="Sugano S."/>
            <person name="Fujiyama A."/>
            <person name="Delaux P.-M."/>
            <person name="Quint M."/>
            <person name="TheiBen G."/>
            <person name="Hagemann M."/>
            <person name="Harholt J."/>
            <person name="Dunand C."/>
            <person name="Zachgo S."/>
            <person name="Langdale J."/>
            <person name="Maumus F."/>
            <person name="Straeten D.V.D."/>
            <person name="Gould S.B."/>
            <person name="Rensing S.A."/>
        </authorList>
    </citation>
    <scope>NUCLEOTIDE SEQUENCE [LARGE SCALE GENOMIC DNA]</scope>
    <source>
        <strain evidence="1 2">S276</strain>
    </source>
</reference>
<dbReference type="Pfam" id="PF01344">
    <property type="entry name" value="Kelch_1"/>
    <property type="match status" value="1"/>
</dbReference>
<dbReference type="STRING" id="69332.A0A388M693"/>
<organism evidence="1 2">
    <name type="scientific">Chara braunii</name>
    <name type="common">Braun's stonewort</name>
    <dbReference type="NCBI Taxonomy" id="69332"/>
    <lineage>
        <taxon>Eukaryota</taxon>
        <taxon>Viridiplantae</taxon>
        <taxon>Streptophyta</taxon>
        <taxon>Charophyceae</taxon>
        <taxon>Charales</taxon>
        <taxon>Characeae</taxon>
        <taxon>Chara</taxon>
    </lineage>
</organism>
<evidence type="ECO:0000313" key="2">
    <source>
        <dbReference type="Proteomes" id="UP000265515"/>
    </source>
</evidence>
<dbReference type="AlphaFoldDB" id="A0A388M693"/>
<keyword evidence="2" id="KW-1185">Reference proteome</keyword>
<sequence>MIWLFCGWQAARHEYLQLREEQAFKLCLKHLRQCNYDAFAALQKHKGGLQLEDELLAQLHNLLVLQGDDKATERVLRRAGEDGLFEEYVLNSSYKPVWSRVVPEQTDCQRPGMRGGHQMCIDPEEGKIYLIGGWDGEKDLSDFWVFEIATSSWRLLSEDTAQDGGPGPRSCHKVR</sequence>
<gene>
    <name evidence="1" type="ORF">CBR_g50196</name>
</gene>
<accession>A0A388M693</accession>
<dbReference type="GO" id="GO:0005737">
    <property type="term" value="C:cytoplasm"/>
    <property type="evidence" value="ECO:0007669"/>
    <property type="project" value="TreeGrafter"/>
</dbReference>
<dbReference type="InterPro" id="IPR015915">
    <property type="entry name" value="Kelch-typ_b-propeller"/>
</dbReference>
<name>A0A388M693_CHABU</name>
<dbReference type="PANTHER" id="PTHR15526">
    <property type="entry name" value="MUSKELIN"/>
    <property type="match status" value="1"/>
</dbReference>
<dbReference type="Proteomes" id="UP000265515">
    <property type="component" value="Unassembled WGS sequence"/>
</dbReference>
<dbReference type="SUPFAM" id="SSF117281">
    <property type="entry name" value="Kelch motif"/>
    <property type="match status" value="1"/>
</dbReference>
<dbReference type="OrthoDB" id="10052615at2759"/>
<protein>
    <recommendedName>
        <fullName evidence="3">LisH domain-containing protein</fullName>
    </recommendedName>
</protein>